<dbReference type="Gene3D" id="1.25.40.20">
    <property type="entry name" value="Ankyrin repeat-containing domain"/>
    <property type="match status" value="1"/>
</dbReference>
<reference evidence="5 6" key="1">
    <citation type="journal article" date="2020" name="Nat. Food">
        <title>A phased Vanilla planifolia genome enables genetic improvement of flavour and production.</title>
        <authorList>
            <person name="Hasing T."/>
            <person name="Tang H."/>
            <person name="Brym M."/>
            <person name="Khazi F."/>
            <person name="Huang T."/>
            <person name="Chambers A.H."/>
        </authorList>
    </citation>
    <scope>NUCLEOTIDE SEQUENCE [LARGE SCALE GENOMIC DNA]</scope>
    <source>
        <tissue evidence="5">Leaf</tissue>
    </source>
</reference>
<evidence type="ECO:0000313" key="6">
    <source>
        <dbReference type="Proteomes" id="UP000636800"/>
    </source>
</evidence>
<dbReference type="AlphaFoldDB" id="A0A835R856"/>
<dbReference type="Proteomes" id="UP000636800">
    <property type="component" value="Unassembled WGS sequence"/>
</dbReference>
<organism evidence="5 6">
    <name type="scientific">Vanilla planifolia</name>
    <name type="common">Vanilla</name>
    <dbReference type="NCBI Taxonomy" id="51239"/>
    <lineage>
        <taxon>Eukaryota</taxon>
        <taxon>Viridiplantae</taxon>
        <taxon>Streptophyta</taxon>
        <taxon>Embryophyta</taxon>
        <taxon>Tracheophyta</taxon>
        <taxon>Spermatophyta</taxon>
        <taxon>Magnoliopsida</taxon>
        <taxon>Liliopsida</taxon>
        <taxon>Asparagales</taxon>
        <taxon>Orchidaceae</taxon>
        <taxon>Vanilloideae</taxon>
        <taxon>Vanilleae</taxon>
        <taxon>Vanilla</taxon>
    </lineage>
</organism>
<feature type="region of interest" description="Disordered" evidence="4">
    <location>
        <begin position="114"/>
        <end position="137"/>
    </location>
</feature>
<feature type="compositionally biased region" description="Basic residues" evidence="4">
    <location>
        <begin position="114"/>
        <end position="123"/>
    </location>
</feature>
<keyword evidence="1" id="KW-0479">Metal-binding</keyword>
<dbReference type="SMART" id="SM00248">
    <property type="entry name" value="ANK"/>
    <property type="match status" value="1"/>
</dbReference>
<sequence length="137" mass="15385">MNHLTVEIEDSFGSLLELAANNDVEAFKRSVDRDPSAIDEVGDWYGRKKVIEQRTPLMVAATYGSVDVLELIISLSSADVNRLCGGIRPPPSTVPPPVAHRTLLRRQNTPFFRRRSEHRRRRWPSGGGCYRRASQAA</sequence>
<gene>
    <name evidence="5" type="ORF">HPP92_009582</name>
</gene>
<name>A0A835R856_VANPL</name>
<proteinExistence type="predicted"/>
<dbReference type="GO" id="GO:0008270">
    <property type="term" value="F:zinc ion binding"/>
    <property type="evidence" value="ECO:0007669"/>
    <property type="project" value="UniProtKB-KW"/>
</dbReference>
<evidence type="ECO:0000256" key="2">
    <source>
        <dbReference type="ARBA" id="ARBA00022771"/>
    </source>
</evidence>
<keyword evidence="3" id="KW-0862">Zinc</keyword>
<accession>A0A835R856</accession>
<evidence type="ECO:0000256" key="3">
    <source>
        <dbReference type="ARBA" id="ARBA00022833"/>
    </source>
</evidence>
<dbReference type="OrthoDB" id="844594at2759"/>
<dbReference type="PANTHER" id="PTHR14493">
    <property type="entry name" value="UNKEMPT FAMILY MEMBER"/>
    <property type="match status" value="1"/>
</dbReference>
<protein>
    <submittedName>
        <fullName evidence="5">Uncharacterized protein</fullName>
    </submittedName>
</protein>
<dbReference type="InterPro" id="IPR002110">
    <property type="entry name" value="Ankyrin_rpt"/>
</dbReference>
<dbReference type="PANTHER" id="PTHR14493:SF153">
    <property type="entry name" value="ZINC FINGER CCCH DOMAIN-CONTAINING PROTEIN 24"/>
    <property type="match status" value="1"/>
</dbReference>
<dbReference type="EMBL" id="JADCNL010000004">
    <property type="protein sequence ID" value="KAG0485503.1"/>
    <property type="molecule type" value="Genomic_DNA"/>
</dbReference>
<evidence type="ECO:0000313" key="5">
    <source>
        <dbReference type="EMBL" id="KAG0485503.1"/>
    </source>
</evidence>
<comment type="caution">
    <text evidence="5">The sequence shown here is derived from an EMBL/GenBank/DDBJ whole genome shotgun (WGS) entry which is preliminary data.</text>
</comment>
<evidence type="ECO:0000256" key="1">
    <source>
        <dbReference type="ARBA" id="ARBA00022723"/>
    </source>
</evidence>
<dbReference type="InterPro" id="IPR036770">
    <property type="entry name" value="Ankyrin_rpt-contain_sf"/>
</dbReference>
<keyword evidence="6" id="KW-1185">Reference proteome</keyword>
<dbReference type="SUPFAM" id="SSF48403">
    <property type="entry name" value="Ankyrin repeat"/>
    <property type="match status" value="1"/>
</dbReference>
<dbReference type="Pfam" id="PF00023">
    <property type="entry name" value="Ank"/>
    <property type="match status" value="1"/>
</dbReference>
<dbReference type="InterPro" id="IPR045234">
    <property type="entry name" value="Unkempt-like"/>
</dbReference>
<evidence type="ECO:0000256" key="4">
    <source>
        <dbReference type="SAM" id="MobiDB-lite"/>
    </source>
</evidence>
<keyword evidence="2" id="KW-0863">Zinc-finger</keyword>